<organism evidence="5 6">
    <name type="scientific">Lolium multiflorum</name>
    <name type="common">Italian ryegrass</name>
    <name type="synonym">Lolium perenne subsp. multiflorum</name>
    <dbReference type="NCBI Taxonomy" id="4521"/>
    <lineage>
        <taxon>Eukaryota</taxon>
        <taxon>Viridiplantae</taxon>
        <taxon>Streptophyta</taxon>
        <taxon>Embryophyta</taxon>
        <taxon>Tracheophyta</taxon>
        <taxon>Spermatophyta</taxon>
        <taxon>Magnoliopsida</taxon>
        <taxon>Liliopsida</taxon>
        <taxon>Poales</taxon>
        <taxon>Poaceae</taxon>
        <taxon>BOP clade</taxon>
        <taxon>Pooideae</taxon>
        <taxon>Poodae</taxon>
        <taxon>Poeae</taxon>
        <taxon>Poeae Chloroplast Group 2 (Poeae type)</taxon>
        <taxon>Loliodinae</taxon>
        <taxon>Loliinae</taxon>
        <taxon>Lolium</taxon>
    </lineage>
</organism>
<keyword evidence="6" id="KW-1185">Reference proteome</keyword>
<dbReference type="PROSITE" id="PS50174">
    <property type="entry name" value="G_PATCH"/>
    <property type="match status" value="1"/>
</dbReference>
<dbReference type="GO" id="GO:0005681">
    <property type="term" value="C:spliceosomal complex"/>
    <property type="evidence" value="ECO:0007669"/>
    <property type="project" value="TreeGrafter"/>
</dbReference>
<dbReference type="Pfam" id="PF12656">
    <property type="entry name" value="G-patch_2"/>
    <property type="match status" value="1"/>
</dbReference>
<dbReference type="EMBL" id="JAUUTY010000002">
    <property type="protein sequence ID" value="KAK1677492.1"/>
    <property type="molecule type" value="Genomic_DNA"/>
</dbReference>
<accession>A0AAD8WQU2</accession>
<sequence>MEERRTKLSFSIPSKPTPPKPTALSAASPRPSPAPQFITTFDPFQPLNPPAAVIAPLANSRRPSTVPTVCVPSFVPNASDNNPSSSSAGYGLTVRDTEESKARKLAAATRRFKQDMAVLPDTQGTDEYDEVPVEGFGAALLAGYGWKEGSSIGRDKSKGDPKIVQRGRSSGTQGLGAGTSGKSDSAVRPAVVRRSVRDLRDACLDADY</sequence>
<dbReference type="PANTHER" id="PTHR15818:SF2">
    <property type="entry name" value="G-PATCH DOMAIN AND KOW MOTIFS-CONTAINING PROTEIN"/>
    <property type="match status" value="1"/>
</dbReference>
<reference evidence="5" key="1">
    <citation type="submission" date="2023-07" db="EMBL/GenBank/DDBJ databases">
        <title>A chromosome-level genome assembly of Lolium multiflorum.</title>
        <authorList>
            <person name="Chen Y."/>
            <person name="Copetti D."/>
            <person name="Kolliker R."/>
            <person name="Studer B."/>
        </authorList>
    </citation>
    <scope>NUCLEOTIDE SEQUENCE</scope>
    <source>
        <strain evidence="5">02402/16</strain>
        <tissue evidence="5">Leaf</tissue>
    </source>
</reference>
<dbReference type="AlphaFoldDB" id="A0AAD8WQU2"/>
<evidence type="ECO:0000259" key="4">
    <source>
        <dbReference type="PROSITE" id="PS50174"/>
    </source>
</evidence>
<evidence type="ECO:0000256" key="3">
    <source>
        <dbReference type="SAM" id="MobiDB-lite"/>
    </source>
</evidence>
<feature type="region of interest" description="Disordered" evidence="3">
    <location>
        <begin position="1"/>
        <end position="35"/>
    </location>
</feature>
<protein>
    <recommendedName>
        <fullName evidence="4">G-patch domain-containing protein</fullName>
    </recommendedName>
</protein>
<feature type="compositionally biased region" description="Low complexity" evidence="3">
    <location>
        <begin position="76"/>
        <end position="88"/>
    </location>
</feature>
<dbReference type="GO" id="GO:0003676">
    <property type="term" value="F:nucleic acid binding"/>
    <property type="evidence" value="ECO:0007669"/>
    <property type="project" value="InterPro"/>
</dbReference>
<dbReference type="InterPro" id="IPR045166">
    <property type="entry name" value="Spp2-like"/>
</dbReference>
<evidence type="ECO:0000313" key="6">
    <source>
        <dbReference type="Proteomes" id="UP001231189"/>
    </source>
</evidence>
<gene>
    <name evidence="5" type="ORF">QYE76_038340</name>
</gene>
<dbReference type="InterPro" id="IPR000467">
    <property type="entry name" value="G_patch_dom"/>
</dbReference>
<name>A0AAD8WQU2_LOLMU</name>
<dbReference type="InterPro" id="IPR026822">
    <property type="entry name" value="Spp2/MOS2_G-patch"/>
</dbReference>
<dbReference type="Proteomes" id="UP001231189">
    <property type="component" value="Unassembled WGS sequence"/>
</dbReference>
<keyword evidence="2" id="KW-0539">Nucleus</keyword>
<feature type="region of interest" description="Disordered" evidence="3">
    <location>
        <begin position="74"/>
        <end position="99"/>
    </location>
</feature>
<feature type="region of interest" description="Disordered" evidence="3">
    <location>
        <begin position="149"/>
        <end position="191"/>
    </location>
</feature>
<evidence type="ECO:0000313" key="5">
    <source>
        <dbReference type="EMBL" id="KAK1677492.1"/>
    </source>
</evidence>
<dbReference type="GO" id="GO:0000398">
    <property type="term" value="P:mRNA splicing, via spliceosome"/>
    <property type="evidence" value="ECO:0007669"/>
    <property type="project" value="InterPro"/>
</dbReference>
<dbReference type="PANTHER" id="PTHR15818">
    <property type="entry name" value="G PATCH AND KOW-CONTAINING"/>
    <property type="match status" value="1"/>
</dbReference>
<comment type="subcellular location">
    <subcellularLocation>
        <location evidence="1">Nucleus</location>
    </subcellularLocation>
</comment>
<evidence type="ECO:0000256" key="2">
    <source>
        <dbReference type="ARBA" id="ARBA00023242"/>
    </source>
</evidence>
<proteinExistence type="predicted"/>
<evidence type="ECO:0000256" key="1">
    <source>
        <dbReference type="ARBA" id="ARBA00004123"/>
    </source>
</evidence>
<comment type="caution">
    <text evidence="5">The sequence shown here is derived from an EMBL/GenBank/DDBJ whole genome shotgun (WGS) entry which is preliminary data.</text>
</comment>
<feature type="domain" description="G-patch" evidence="4">
    <location>
        <begin position="133"/>
        <end position="180"/>
    </location>
</feature>
<feature type="compositionally biased region" description="Basic and acidic residues" evidence="3">
    <location>
        <begin position="153"/>
        <end position="163"/>
    </location>
</feature>